<dbReference type="PANTHER" id="PTHR36182:SF1">
    <property type="entry name" value="PROTEIN, PUTATIVE (AFU_ORTHOLOGUE AFUA_6G10930)-RELATED"/>
    <property type="match status" value="1"/>
</dbReference>
<keyword evidence="2" id="KW-0503">Monooxygenase</keyword>
<sequence>MAPQSFAQTLCTLFLCISGVVSHMQMQEPSPLRDPHSNRDEPKDYNIVAPLHADGSDFACKGYQWNTPLTVVATYDTGGTYEMKLMGGATHGGGSCQIALSYDNGITFRVIKSMEGNCPTQDTWDFTIPSNAPAGQALLSWTWFNKVGNREMYQNCAVVDINGAGGDSAGDSNSTQDALSDLPSLYVANLASINDCKTVETVDVQFDDPGPDV</sequence>
<evidence type="ECO:0000256" key="1">
    <source>
        <dbReference type="SAM" id="SignalP"/>
    </source>
</evidence>
<feature type="non-terminal residue" evidence="2">
    <location>
        <position position="213"/>
    </location>
</feature>
<name>A0A6A6TEZ7_9PLEO</name>
<dbReference type="OrthoDB" id="2342176at2759"/>
<keyword evidence="1" id="KW-0732">Signal</keyword>
<dbReference type="AlphaFoldDB" id="A0A6A6TEZ7"/>
<evidence type="ECO:0000313" key="3">
    <source>
        <dbReference type="Proteomes" id="UP000799324"/>
    </source>
</evidence>
<organism evidence="2 3">
    <name type="scientific">Lophiostoma macrostomum CBS 122681</name>
    <dbReference type="NCBI Taxonomy" id="1314788"/>
    <lineage>
        <taxon>Eukaryota</taxon>
        <taxon>Fungi</taxon>
        <taxon>Dikarya</taxon>
        <taxon>Ascomycota</taxon>
        <taxon>Pezizomycotina</taxon>
        <taxon>Dothideomycetes</taxon>
        <taxon>Pleosporomycetidae</taxon>
        <taxon>Pleosporales</taxon>
        <taxon>Lophiostomataceae</taxon>
        <taxon>Lophiostoma</taxon>
    </lineage>
</organism>
<proteinExistence type="predicted"/>
<dbReference type="EMBL" id="MU004315">
    <property type="protein sequence ID" value="KAF2658460.1"/>
    <property type="molecule type" value="Genomic_DNA"/>
</dbReference>
<evidence type="ECO:0000313" key="2">
    <source>
        <dbReference type="EMBL" id="KAF2658460.1"/>
    </source>
</evidence>
<keyword evidence="3" id="KW-1185">Reference proteome</keyword>
<accession>A0A6A6TEZ7</accession>
<dbReference type="PANTHER" id="PTHR36182">
    <property type="entry name" value="PROTEIN, PUTATIVE (AFU_ORTHOLOGUE AFUA_6G10930)-RELATED"/>
    <property type="match status" value="1"/>
</dbReference>
<gene>
    <name evidence="2" type="ORF">K491DRAFT_592975</name>
</gene>
<feature type="signal peptide" evidence="1">
    <location>
        <begin position="1"/>
        <end position="22"/>
    </location>
</feature>
<reference evidence="2" key="1">
    <citation type="journal article" date="2020" name="Stud. Mycol.">
        <title>101 Dothideomycetes genomes: a test case for predicting lifestyles and emergence of pathogens.</title>
        <authorList>
            <person name="Haridas S."/>
            <person name="Albert R."/>
            <person name="Binder M."/>
            <person name="Bloem J."/>
            <person name="Labutti K."/>
            <person name="Salamov A."/>
            <person name="Andreopoulos B."/>
            <person name="Baker S."/>
            <person name="Barry K."/>
            <person name="Bills G."/>
            <person name="Bluhm B."/>
            <person name="Cannon C."/>
            <person name="Castanera R."/>
            <person name="Culley D."/>
            <person name="Daum C."/>
            <person name="Ezra D."/>
            <person name="Gonzalez J."/>
            <person name="Henrissat B."/>
            <person name="Kuo A."/>
            <person name="Liang C."/>
            <person name="Lipzen A."/>
            <person name="Lutzoni F."/>
            <person name="Magnuson J."/>
            <person name="Mondo S."/>
            <person name="Nolan M."/>
            <person name="Ohm R."/>
            <person name="Pangilinan J."/>
            <person name="Park H.-J."/>
            <person name="Ramirez L."/>
            <person name="Alfaro M."/>
            <person name="Sun H."/>
            <person name="Tritt A."/>
            <person name="Yoshinaga Y."/>
            <person name="Zwiers L.-H."/>
            <person name="Turgeon B."/>
            <person name="Goodwin S."/>
            <person name="Spatafora J."/>
            <person name="Crous P."/>
            <person name="Grigoriev I."/>
        </authorList>
    </citation>
    <scope>NUCLEOTIDE SEQUENCE</scope>
    <source>
        <strain evidence="2">CBS 122681</strain>
    </source>
</reference>
<dbReference type="GO" id="GO:0004497">
    <property type="term" value="F:monooxygenase activity"/>
    <property type="evidence" value="ECO:0007669"/>
    <property type="project" value="UniProtKB-KW"/>
</dbReference>
<dbReference type="Proteomes" id="UP000799324">
    <property type="component" value="Unassembled WGS sequence"/>
</dbReference>
<protein>
    <submittedName>
        <fullName evidence="2">Lytic polysaccharide monooxygenase</fullName>
    </submittedName>
</protein>
<keyword evidence="2" id="KW-0560">Oxidoreductase</keyword>
<feature type="chain" id="PRO_5025447368" evidence="1">
    <location>
        <begin position="23"/>
        <end position="213"/>
    </location>
</feature>
<dbReference type="Gene3D" id="2.70.50.70">
    <property type="match status" value="1"/>
</dbReference>